<dbReference type="RefSeq" id="WP_270880832.1">
    <property type="nucleotide sequence ID" value="NZ_JAQFVF010000038.1"/>
</dbReference>
<keyword evidence="1" id="KW-0812">Transmembrane</keyword>
<keyword evidence="3" id="KW-1185">Reference proteome</keyword>
<feature type="transmembrane region" description="Helical" evidence="1">
    <location>
        <begin position="9"/>
        <end position="29"/>
    </location>
</feature>
<evidence type="ECO:0000313" key="3">
    <source>
        <dbReference type="Proteomes" id="UP001596044"/>
    </source>
</evidence>
<reference evidence="3" key="1">
    <citation type="journal article" date="2019" name="Int. J. Syst. Evol. Microbiol.">
        <title>The Global Catalogue of Microorganisms (GCM) 10K type strain sequencing project: providing services to taxonomists for standard genome sequencing and annotation.</title>
        <authorList>
            <consortium name="The Broad Institute Genomics Platform"/>
            <consortium name="The Broad Institute Genome Sequencing Center for Infectious Disease"/>
            <person name="Wu L."/>
            <person name="Ma J."/>
        </authorList>
    </citation>
    <scope>NUCLEOTIDE SEQUENCE [LARGE SCALE GENOMIC DNA]</scope>
    <source>
        <strain evidence="3">KACC 11904</strain>
    </source>
</reference>
<dbReference type="SUPFAM" id="SSF48317">
    <property type="entry name" value="Acid phosphatase/Vanadium-dependent haloperoxidase"/>
    <property type="match status" value="1"/>
</dbReference>
<name>A0ABW0KGR2_9BACL</name>
<feature type="transmembrane region" description="Helical" evidence="1">
    <location>
        <begin position="49"/>
        <end position="71"/>
    </location>
</feature>
<keyword evidence="1" id="KW-0472">Membrane</keyword>
<evidence type="ECO:0000313" key="2">
    <source>
        <dbReference type="EMBL" id="MFC5452464.1"/>
    </source>
</evidence>
<proteinExistence type="predicted"/>
<dbReference type="Proteomes" id="UP001596044">
    <property type="component" value="Unassembled WGS sequence"/>
</dbReference>
<organism evidence="2 3">
    <name type="scientific">Paenibacillus aestuarii</name>
    <dbReference type="NCBI Taxonomy" id="516965"/>
    <lineage>
        <taxon>Bacteria</taxon>
        <taxon>Bacillati</taxon>
        <taxon>Bacillota</taxon>
        <taxon>Bacilli</taxon>
        <taxon>Bacillales</taxon>
        <taxon>Paenibacillaceae</taxon>
        <taxon>Paenibacillus</taxon>
    </lineage>
</organism>
<dbReference type="InterPro" id="IPR036938">
    <property type="entry name" value="PAP2/HPO_sf"/>
</dbReference>
<comment type="caution">
    <text evidence="2">The sequence shown here is derived from an EMBL/GenBank/DDBJ whole genome shotgun (WGS) entry which is preliminary data.</text>
</comment>
<sequence length="231" mass="26137">MNIQRLKPLLIALCSLSIIPLLGTIYVHLNHAGGTSHSLVTDLDRQLPFLKVFILPYMGWYAFLILAFIYLAVKQREVYYETLLQFIFGLLTCYAIYALYQTYVPRPELVGNDFLTKAVRLVYSTDEPLNCFPSTHVLTSYLMMKAYLRSSSVAKPVRILVTVMSLLIIASTQFVKQHVLLDIAGAIAVAETAIYAIRRLRQYAYGNNYSLSMLKLEVDLPQSTQALKRGA</sequence>
<feature type="transmembrane region" description="Helical" evidence="1">
    <location>
        <begin position="83"/>
        <end position="100"/>
    </location>
</feature>
<protein>
    <submittedName>
        <fullName evidence="2">Phosphatase PAP2 family protein</fullName>
    </submittedName>
</protein>
<evidence type="ECO:0000256" key="1">
    <source>
        <dbReference type="SAM" id="Phobius"/>
    </source>
</evidence>
<dbReference type="EMBL" id="JBHSMJ010000054">
    <property type="protein sequence ID" value="MFC5452464.1"/>
    <property type="molecule type" value="Genomic_DNA"/>
</dbReference>
<gene>
    <name evidence="2" type="ORF">ACFPOG_30110</name>
</gene>
<accession>A0ABW0KGR2</accession>
<keyword evidence="1" id="KW-1133">Transmembrane helix</keyword>